<name>A0A1J4NW76_9ACTN</name>
<evidence type="ECO:0000256" key="4">
    <source>
        <dbReference type="ARBA" id="ARBA00023004"/>
    </source>
</evidence>
<dbReference type="Proteomes" id="UP000034196">
    <property type="component" value="Unassembled WGS sequence"/>
</dbReference>
<accession>A0A1J4NW76</accession>
<keyword evidence="4" id="KW-0408">Iron</keyword>
<dbReference type="Gene3D" id="2.102.10.10">
    <property type="entry name" value="Rieske [2Fe-2S] iron-sulphur domain"/>
    <property type="match status" value="1"/>
</dbReference>
<dbReference type="InterPro" id="IPR036922">
    <property type="entry name" value="Rieske_2Fe-2S_sf"/>
</dbReference>
<dbReference type="RefSeq" id="WP_052743009.1">
    <property type="nucleotide sequence ID" value="NZ_LAVA02000057.1"/>
</dbReference>
<dbReference type="GO" id="GO:0016705">
    <property type="term" value="F:oxidoreductase activity, acting on paired donors, with incorporation or reduction of molecular oxygen"/>
    <property type="evidence" value="ECO:0007669"/>
    <property type="project" value="UniProtKB-ARBA"/>
</dbReference>
<gene>
    <name evidence="7" type="ORF">WN71_023350</name>
</gene>
<reference evidence="7" key="1">
    <citation type="submission" date="2016-10" db="EMBL/GenBank/DDBJ databases">
        <title>Genome sequence of Streptomyces mangrovisoli MUSC 149.</title>
        <authorList>
            <person name="Lee L.-H."/>
            <person name="Ser H.-L."/>
        </authorList>
    </citation>
    <scope>NUCLEOTIDE SEQUENCE [LARGE SCALE GENOMIC DNA]</scope>
    <source>
        <strain evidence="7">MUSC 149</strain>
    </source>
</reference>
<protein>
    <recommendedName>
        <fullName evidence="6">Rieske domain-containing protein</fullName>
    </recommendedName>
</protein>
<dbReference type="PANTHER" id="PTHR21266">
    <property type="entry name" value="IRON-SULFUR DOMAIN CONTAINING PROTEIN"/>
    <property type="match status" value="1"/>
</dbReference>
<keyword evidence="8" id="KW-1185">Reference proteome</keyword>
<evidence type="ECO:0000259" key="6">
    <source>
        <dbReference type="PROSITE" id="PS51296"/>
    </source>
</evidence>
<evidence type="ECO:0000256" key="3">
    <source>
        <dbReference type="ARBA" id="ARBA00023002"/>
    </source>
</evidence>
<dbReference type="Pfam" id="PF00355">
    <property type="entry name" value="Rieske"/>
    <property type="match status" value="1"/>
</dbReference>
<dbReference type="STRING" id="1428628.WN71_023350"/>
<keyword evidence="1" id="KW-0001">2Fe-2S</keyword>
<keyword evidence="2" id="KW-0479">Metal-binding</keyword>
<keyword evidence="5" id="KW-0411">Iron-sulfur</keyword>
<sequence>MLVDICDRQESRRRFTVEGAGRVLAVFWDVVAARPVVTDGRCPHAGAPLQDGWLYHGAVVCPWHRYRFSPEDGACENTDAYRLAVYPVTLTDGRFVAEVPVNPLGTAAYRAGRMSSRQAAARCAPACAPLVEEEQ</sequence>
<dbReference type="EMBL" id="LAVA02000057">
    <property type="protein sequence ID" value="OIJ65485.1"/>
    <property type="molecule type" value="Genomic_DNA"/>
</dbReference>
<comment type="caution">
    <text evidence="7">The sequence shown here is derived from an EMBL/GenBank/DDBJ whole genome shotgun (WGS) entry which is preliminary data.</text>
</comment>
<dbReference type="InterPro" id="IPR017941">
    <property type="entry name" value="Rieske_2Fe-2S"/>
</dbReference>
<evidence type="ECO:0000256" key="5">
    <source>
        <dbReference type="ARBA" id="ARBA00023014"/>
    </source>
</evidence>
<evidence type="ECO:0000313" key="7">
    <source>
        <dbReference type="EMBL" id="OIJ65485.1"/>
    </source>
</evidence>
<evidence type="ECO:0000256" key="2">
    <source>
        <dbReference type="ARBA" id="ARBA00022723"/>
    </source>
</evidence>
<dbReference type="SUPFAM" id="SSF50022">
    <property type="entry name" value="ISP domain"/>
    <property type="match status" value="1"/>
</dbReference>
<dbReference type="AlphaFoldDB" id="A0A1J4NW76"/>
<dbReference type="GO" id="GO:0046872">
    <property type="term" value="F:metal ion binding"/>
    <property type="evidence" value="ECO:0007669"/>
    <property type="project" value="UniProtKB-KW"/>
</dbReference>
<feature type="domain" description="Rieske" evidence="6">
    <location>
        <begin position="1"/>
        <end position="97"/>
    </location>
</feature>
<evidence type="ECO:0000313" key="8">
    <source>
        <dbReference type="Proteomes" id="UP000034196"/>
    </source>
</evidence>
<dbReference type="PROSITE" id="PS51296">
    <property type="entry name" value="RIESKE"/>
    <property type="match status" value="1"/>
</dbReference>
<dbReference type="GO" id="GO:0051537">
    <property type="term" value="F:2 iron, 2 sulfur cluster binding"/>
    <property type="evidence" value="ECO:0007669"/>
    <property type="project" value="UniProtKB-KW"/>
</dbReference>
<keyword evidence="3" id="KW-0560">Oxidoreductase</keyword>
<dbReference type="PANTHER" id="PTHR21266:SF60">
    <property type="entry name" value="3-KETOSTEROID-9-ALPHA-MONOOXYGENASE, OXYGENASE COMPONENT"/>
    <property type="match status" value="1"/>
</dbReference>
<dbReference type="InterPro" id="IPR050584">
    <property type="entry name" value="Cholesterol_7-desaturase"/>
</dbReference>
<organism evidence="7 8">
    <name type="scientific">Streptomyces mangrovisoli</name>
    <dbReference type="NCBI Taxonomy" id="1428628"/>
    <lineage>
        <taxon>Bacteria</taxon>
        <taxon>Bacillati</taxon>
        <taxon>Actinomycetota</taxon>
        <taxon>Actinomycetes</taxon>
        <taxon>Kitasatosporales</taxon>
        <taxon>Streptomycetaceae</taxon>
        <taxon>Streptomyces</taxon>
    </lineage>
</organism>
<dbReference type="GO" id="GO:0004497">
    <property type="term" value="F:monooxygenase activity"/>
    <property type="evidence" value="ECO:0007669"/>
    <property type="project" value="UniProtKB-ARBA"/>
</dbReference>
<dbReference type="OrthoDB" id="147178at2"/>
<proteinExistence type="predicted"/>
<evidence type="ECO:0000256" key="1">
    <source>
        <dbReference type="ARBA" id="ARBA00022714"/>
    </source>
</evidence>